<organism evidence="3 4">
    <name type="scientific">Haematococcus lacustris</name>
    <name type="common">Green alga</name>
    <name type="synonym">Haematococcus pluvialis</name>
    <dbReference type="NCBI Taxonomy" id="44745"/>
    <lineage>
        <taxon>Eukaryota</taxon>
        <taxon>Viridiplantae</taxon>
        <taxon>Chlorophyta</taxon>
        <taxon>core chlorophytes</taxon>
        <taxon>Chlorophyceae</taxon>
        <taxon>CS clade</taxon>
        <taxon>Chlamydomonadales</taxon>
        <taxon>Haematococcaceae</taxon>
        <taxon>Haematococcus</taxon>
    </lineage>
</organism>
<dbReference type="AlphaFoldDB" id="A0A699Z5V3"/>
<accession>A0A699Z5V3</accession>
<dbReference type="Pfam" id="PF00005">
    <property type="entry name" value="ABC_tran"/>
    <property type="match status" value="1"/>
</dbReference>
<dbReference type="Proteomes" id="UP000485058">
    <property type="component" value="Unassembled WGS sequence"/>
</dbReference>
<dbReference type="PANTHER" id="PTHR19211:SF5">
    <property type="entry name" value="ELONGATION FACTOR 3A-RELATED"/>
    <property type="match status" value="1"/>
</dbReference>
<name>A0A699Z5V3_HAELA</name>
<evidence type="ECO:0000313" key="3">
    <source>
        <dbReference type="EMBL" id="GFH10832.1"/>
    </source>
</evidence>
<keyword evidence="1" id="KW-0677">Repeat</keyword>
<dbReference type="GO" id="GO:0016887">
    <property type="term" value="F:ATP hydrolysis activity"/>
    <property type="evidence" value="ECO:0007669"/>
    <property type="project" value="InterPro"/>
</dbReference>
<keyword evidence="4" id="KW-1185">Reference proteome</keyword>
<comment type="caution">
    <text evidence="3">The sequence shown here is derived from an EMBL/GenBank/DDBJ whole genome shotgun (WGS) entry which is preliminary data.</text>
</comment>
<feature type="non-terminal residue" evidence="3">
    <location>
        <position position="1"/>
    </location>
</feature>
<dbReference type="InterPro" id="IPR027417">
    <property type="entry name" value="P-loop_NTPase"/>
</dbReference>
<evidence type="ECO:0000259" key="2">
    <source>
        <dbReference type="Pfam" id="PF00005"/>
    </source>
</evidence>
<dbReference type="SUPFAM" id="SSF52540">
    <property type="entry name" value="P-loop containing nucleoside triphosphate hydrolases"/>
    <property type="match status" value="1"/>
</dbReference>
<dbReference type="EMBL" id="BLLF01000351">
    <property type="protein sequence ID" value="GFH10832.1"/>
    <property type="molecule type" value="Genomic_DNA"/>
</dbReference>
<dbReference type="GO" id="GO:0005524">
    <property type="term" value="F:ATP binding"/>
    <property type="evidence" value="ECO:0007669"/>
    <property type="project" value="InterPro"/>
</dbReference>
<evidence type="ECO:0000256" key="1">
    <source>
        <dbReference type="ARBA" id="ARBA00022737"/>
    </source>
</evidence>
<reference evidence="3 4" key="1">
    <citation type="submission" date="2020-02" db="EMBL/GenBank/DDBJ databases">
        <title>Draft genome sequence of Haematococcus lacustris strain NIES-144.</title>
        <authorList>
            <person name="Morimoto D."/>
            <person name="Nakagawa S."/>
            <person name="Yoshida T."/>
            <person name="Sawayama S."/>
        </authorList>
    </citation>
    <scope>NUCLEOTIDE SEQUENCE [LARGE SCALE GENOMIC DNA]</scope>
    <source>
        <strain evidence="3 4">NIES-144</strain>
    </source>
</reference>
<dbReference type="InterPro" id="IPR003439">
    <property type="entry name" value="ABC_transporter-like_ATP-bd"/>
</dbReference>
<dbReference type="Gene3D" id="3.40.50.300">
    <property type="entry name" value="P-loop containing nucleotide triphosphate hydrolases"/>
    <property type="match status" value="1"/>
</dbReference>
<dbReference type="InterPro" id="IPR050611">
    <property type="entry name" value="ABCF"/>
</dbReference>
<evidence type="ECO:0000313" key="4">
    <source>
        <dbReference type="Proteomes" id="UP000485058"/>
    </source>
</evidence>
<feature type="domain" description="ABC transporter" evidence="2">
    <location>
        <begin position="23"/>
        <end position="75"/>
    </location>
</feature>
<protein>
    <recommendedName>
        <fullName evidence="2">ABC transporter domain-containing protein</fullName>
    </recommendedName>
</protein>
<gene>
    <name evidence="3" type="ORF">HaLaN_06220</name>
</gene>
<dbReference type="PANTHER" id="PTHR19211">
    <property type="entry name" value="ATP-BINDING TRANSPORT PROTEIN-RELATED"/>
    <property type="match status" value="1"/>
</dbReference>
<proteinExistence type="predicted"/>
<sequence>ATLEEMDVVAYILSDPLLAHLPREEVHKALSAVGFDDDMKTRLITNLSGGWKMKLALARAMLLQADVLLLDEPTNHMDTTNVAWLVNYLNTQVRRAS</sequence>